<name>A0A9C7PSL9_9RHOD</name>
<gene>
    <name evidence="1" type="ORF">GpartN1_g1546.t1</name>
</gene>
<proteinExistence type="predicted"/>
<reference evidence="1" key="2">
    <citation type="submission" date="2022-01" db="EMBL/GenBank/DDBJ databases">
        <authorList>
            <person name="Hirooka S."/>
            <person name="Miyagishima S.Y."/>
        </authorList>
    </citation>
    <scope>NUCLEOTIDE SEQUENCE</scope>
    <source>
        <strain evidence="1">NBRC 102759</strain>
    </source>
</reference>
<dbReference type="AlphaFoldDB" id="A0A9C7PSL9"/>
<organism evidence="1 2">
    <name type="scientific">Galdieria partita</name>
    <dbReference type="NCBI Taxonomy" id="83374"/>
    <lineage>
        <taxon>Eukaryota</taxon>
        <taxon>Rhodophyta</taxon>
        <taxon>Bangiophyceae</taxon>
        <taxon>Galdieriales</taxon>
        <taxon>Galdieriaceae</taxon>
        <taxon>Galdieria</taxon>
    </lineage>
</organism>
<accession>A0A9C7PSL9</accession>
<reference evidence="1" key="1">
    <citation type="journal article" date="2022" name="Proc. Natl. Acad. Sci. U.S.A.">
        <title>Life cycle and functional genomics of the unicellular red alga Galdieria for elucidating algal and plant evolution and industrial use.</title>
        <authorList>
            <person name="Hirooka S."/>
            <person name="Itabashi T."/>
            <person name="Ichinose T.M."/>
            <person name="Onuma R."/>
            <person name="Fujiwara T."/>
            <person name="Yamashita S."/>
            <person name="Jong L.W."/>
            <person name="Tomita R."/>
            <person name="Iwane A.H."/>
            <person name="Miyagishima S.Y."/>
        </authorList>
    </citation>
    <scope>NUCLEOTIDE SEQUENCE</scope>
    <source>
        <strain evidence="1">NBRC 102759</strain>
    </source>
</reference>
<sequence length="178" mass="21015">MVAYYEEDKEFGKILKRYSGRKRKYKRCLINETSEEDDEEATCRRERIRVLREAQKVKEKSNWLNWMDNQLDNVPKEERKENSAIEGLKHNFAQEQADVQDERMIAYIEKEVSKRYRGETEQDKVSQVIVPSHWEQIQQLKRQLGIPLSNKPYQPEAILPAGGMEEVLLAENSSPKSK</sequence>
<evidence type="ECO:0000313" key="1">
    <source>
        <dbReference type="EMBL" id="GJQ09755.1"/>
    </source>
</evidence>
<comment type="caution">
    <text evidence="1">The sequence shown here is derived from an EMBL/GenBank/DDBJ whole genome shotgun (WGS) entry which is preliminary data.</text>
</comment>
<dbReference type="Proteomes" id="UP001061958">
    <property type="component" value="Unassembled WGS sequence"/>
</dbReference>
<keyword evidence="2" id="KW-1185">Reference proteome</keyword>
<dbReference type="EMBL" id="BQMJ01000010">
    <property type="protein sequence ID" value="GJQ09755.1"/>
    <property type="molecule type" value="Genomic_DNA"/>
</dbReference>
<evidence type="ECO:0000313" key="2">
    <source>
        <dbReference type="Proteomes" id="UP001061958"/>
    </source>
</evidence>
<protein>
    <submittedName>
        <fullName evidence="1">Uncharacterized protein</fullName>
    </submittedName>
</protein>
<dbReference type="OrthoDB" id="8622at2759"/>